<evidence type="ECO:0000256" key="6">
    <source>
        <dbReference type="PIRSR" id="PIRSR005096-1"/>
    </source>
</evidence>
<dbReference type="InterPro" id="IPR008183">
    <property type="entry name" value="Aldose_1/G6P_1-epimerase"/>
</dbReference>
<dbReference type="OrthoDB" id="9779408at2"/>
<organism evidence="9 10">
    <name type="scientific">Candidatus Pseudothioglobus singularis PS1</name>
    <dbReference type="NCBI Taxonomy" id="1125411"/>
    <lineage>
        <taxon>Bacteria</taxon>
        <taxon>Pseudomonadati</taxon>
        <taxon>Pseudomonadota</taxon>
        <taxon>Gammaproteobacteria</taxon>
        <taxon>Candidatus Pseudothioglobaceae</taxon>
        <taxon>Candidatus Pseudothioglobus</taxon>
    </lineage>
</organism>
<dbReference type="AlphaFoldDB" id="A0A0M4L5F3"/>
<dbReference type="KEGG" id="tsn:W908_00480"/>
<comment type="catalytic activity">
    <reaction evidence="5">
        <text>alpha-D-glucose = beta-D-glucose</text>
        <dbReference type="Rhea" id="RHEA:10264"/>
        <dbReference type="ChEBI" id="CHEBI:15903"/>
        <dbReference type="ChEBI" id="CHEBI:17925"/>
        <dbReference type="EC" id="5.1.3.3"/>
    </reaction>
</comment>
<keyword evidence="4 5" id="KW-0119">Carbohydrate metabolism</keyword>
<dbReference type="PANTHER" id="PTHR10091:SF0">
    <property type="entry name" value="GALACTOSE MUTAROTASE"/>
    <property type="match status" value="1"/>
</dbReference>
<comment type="similarity">
    <text evidence="2 5">Belongs to the aldose epimerase family.</text>
</comment>
<feature type="binding site" evidence="8">
    <location>
        <begin position="182"/>
        <end position="184"/>
    </location>
    <ligand>
        <name>beta-D-galactose</name>
        <dbReference type="ChEBI" id="CHEBI:27667"/>
    </ligand>
</feature>
<feature type="active site" description="Proton donor" evidence="6">
    <location>
        <position position="182"/>
    </location>
</feature>
<dbReference type="InterPro" id="IPR011013">
    <property type="entry name" value="Gal_mutarotase_sf_dom"/>
</dbReference>
<dbReference type="RefSeq" id="WP_053819506.1">
    <property type="nucleotide sequence ID" value="NZ_CP006911.1"/>
</dbReference>
<dbReference type="UniPathway" id="UPA00242"/>
<protein>
    <recommendedName>
        <fullName evidence="5">Aldose 1-epimerase</fullName>
        <ecNumber evidence="5">5.1.3.3</ecNumber>
    </recommendedName>
</protein>
<feature type="active site" description="Proton acceptor" evidence="6">
    <location>
        <position position="313"/>
    </location>
</feature>
<keyword evidence="3 5" id="KW-0413">Isomerase</keyword>
<evidence type="ECO:0000256" key="5">
    <source>
        <dbReference type="PIRNR" id="PIRNR005096"/>
    </source>
</evidence>
<dbReference type="EC" id="5.1.3.3" evidence="5"/>
<evidence type="ECO:0000256" key="8">
    <source>
        <dbReference type="PIRSR" id="PIRSR005096-3"/>
    </source>
</evidence>
<dbReference type="GO" id="GO:0033499">
    <property type="term" value="P:galactose catabolic process via UDP-galactose, Leloir pathway"/>
    <property type="evidence" value="ECO:0007669"/>
    <property type="project" value="TreeGrafter"/>
</dbReference>
<name>A0A0M4L5F3_9GAMM</name>
<evidence type="ECO:0000313" key="10">
    <source>
        <dbReference type="Proteomes" id="UP000068905"/>
    </source>
</evidence>
<dbReference type="STRING" id="1125411.W908_00480"/>
<dbReference type="CDD" id="cd09019">
    <property type="entry name" value="galactose_mutarotase_like"/>
    <property type="match status" value="1"/>
</dbReference>
<dbReference type="Pfam" id="PF01263">
    <property type="entry name" value="Aldose_epim"/>
    <property type="match status" value="1"/>
</dbReference>
<evidence type="ECO:0000256" key="2">
    <source>
        <dbReference type="ARBA" id="ARBA00006206"/>
    </source>
</evidence>
<dbReference type="InterPro" id="IPR014718">
    <property type="entry name" value="GH-type_carb-bd"/>
</dbReference>
<evidence type="ECO:0000313" key="9">
    <source>
        <dbReference type="EMBL" id="ALE02596.1"/>
    </source>
</evidence>
<reference evidence="9 10" key="1">
    <citation type="journal article" date="2015" name="Genome Announc.">
        <title>Genome Sequence of 'Candidatus Thioglobus singularis' Strain PS1, a Mixotroph from the SUP05 Clade of Marine Gammaproteobacteria.</title>
        <authorList>
            <person name="Marshall K.T."/>
            <person name="Morris R.M."/>
        </authorList>
    </citation>
    <scope>NUCLEOTIDE SEQUENCE [LARGE SCALE GENOMIC DNA]</scope>
    <source>
        <strain evidence="9 10">PS1</strain>
    </source>
</reference>
<evidence type="ECO:0000256" key="1">
    <source>
        <dbReference type="ARBA" id="ARBA00005028"/>
    </source>
</evidence>
<comment type="pathway">
    <text evidence="1 5">Carbohydrate metabolism; hexose metabolism.</text>
</comment>
<dbReference type="InterPro" id="IPR015443">
    <property type="entry name" value="Aldose_1-epimerase"/>
</dbReference>
<evidence type="ECO:0000256" key="3">
    <source>
        <dbReference type="ARBA" id="ARBA00023235"/>
    </source>
</evidence>
<accession>A0A0M4L5F3</accession>
<gene>
    <name evidence="9" type="ORF">W908_00480</name>
</gene>
<proteinExistence type="inferred from homology"/>
<dbReference type="GO" id="GO:0006006">
    <property type="term" value="P:glucose metabolic process"/>
    <property type="evidence" value="ECO:0007669"/>
    <property type="project" value="TreeGrafter"/>
</dbReference>
<dbReference type="Gene3D" id="2.70.98.10">
    <property type="match status" value="1"/>
</dbReference>
<evidence type="ECO:0000256" key="7">
    <source>
        <dbReference type="PIRSR" id="PIRSR005096-2"/>
    </source>
</evidence>
<dbReference type="PANTHER" id="PTHR10091">
    <property type="entry name" value="ALDOSE-1-EPIMERASE"/>
    <property type="match status" value="1"/>
</dbReference>
<dbReference type="GO" id="GO:0030246">
    <property type="term" value="F:carbohydrate binding"/>
    <property type="evidence" value="ECO:0007669"/>
    <property type="project" value="InterPro"/>
</dbReference>
<keyword evidence="10" id="KW-1185">Reference proteome</keyword>
<sequence length="349" mass="39679">MKITKELISSAEGQNIYLVSITNDNNFSVTFSNFGGYIHQVLIPYENNPELTEDVILGYEDPLGCITDRSFFNVITGRVCNRMKDAEFTLNNKKYKLNNNNGNNHLHGGSTGFNKRLWTIDSIDENKDEVIVSMSYLSSHLEEKYPGNLSCTTQYKFNSKNEFSICYSATTDEDTIVNITNHNYWNFHGHNDYYGKILDHSAQIYGNQVCEVDSDLIPNGNLLNVANTKYDFIESNPISKELIDQGGIDINYVVNNEKEMKPVARVWSNLTGMGVQYSSDQPGLQFYTGGNMHPEYQGKNHRTYGKNYGLCMETQFFPDAINQDNFESPILKVGETYTSNTIIKLSNNY</sequence>
<evidence type="ECO:0000256" key="4">
    <source>
        <dbReference type="ARBA" id="ARBA00023277"/>
    </source>
</evidence>
<dbReference type="Proteomes" id="UP000068905">
    <property type="component" value="Chromosome"/>
</dbReference>
<dbReference type="EMBL" id="CP006911">
    <property type="protein sequence ID" value="ALE02596.1"/>
    <property type="molecule type" value="Genomic_DNA"/>
</dbReference>
<feature type="binding site" evidence="8">
    <location>
        <begin position="81"/>
        <end position="82"/>
    </location>
    <ligand>
        <name>beta-D-galactose</name>
        <dbReference type="ChEBI" id="CHEBI:27667"/>
    </ligand>
</feature>
<dbReference type="GO" id="GO:0004034">
    <property type="term" value="F:aldose 1-epimerase activity"/>
    <property type="evidence" value="ECO:0007669"/>
    <property type="project" value="UniProtKB-EC"/>
</dbReference>
<dbReference type="PIRSF" id="PIRSF005096">
    <property type="entry name" value="GALM"/>
    <property type="match status" value="1"/>
</dbReference>
<dbReference type="SUPFAM" id="SSF74650">
    <property type="entry name" value="Galactose mutarotase-like"/>
    <property type="match status" value="1"/>
</dbReference>
<dbReference type="InterPro" id="IPR047215">
    <property type="entry name" value="Galactose_mutarotase-like"/>
</dbReference>
<feature type="binding site" evidence="7">
    <location>
        <position position="249"/>
    </location>
    <ligand>
        <name>beta-D-galactose</name>
        <dbReference type="ChEBI" id="CHEBI:27667"/>
    </ligand>
</feature>